<accession>A0A087TBI4</accession>
<protein>
    <submittedName>
        <fullName evidence="3">Transposable element Tcb2 transposase</fullName>
    </submittedName>
</protein>
<evidence type="ECO:0000313" key="3">
    <source>
        <dbReference type="EMBL" id="KFM62473.1"/>
    </source>
</evidence>
<dbReference type="Proteomes" id="UP000054359">
    <property type="component" value="Unassembled WGS sequence"/>
</dbReference>
<keyword evidence="4" id="KW-1185">Reference proteome</keyword>
<dbReference type="Pfam" id="PF13358">
    <property type="entry name" value="DDE_3"/>
    <property type="match status" value="1"/>
</dbReference>
<gene>
    <name evidence="3" type="ORF">X975_24413</name>
</gene>
<dbReference type="InterPro" id="IPR038717">
    <property type="entry name" value="Tc1-like_DDE_dom"/>
</dbReference>
<organism evidence="3 4">
    <name type="scientific">Stegodyphus mimosarum</name>
    <name type="common">African social velvet spider</name>
    <dbReference type="NCBI Taxonomy" id="407821"/>
    <lineage>
        <taxon>Eukaryota</taxon>
        <taxon>Metazoa</taxon>
        <taxon>Ecdysozoa</taxon>
        <taxon>Arthropoda</taxon>
        <taxon>Chelicerata</taxon>
        <taxon>Arachnida</taxon>
        <taxon>Araneae</taxon>
        <taxon>Araneomorphae</taxon>
        <taxon>Entelegynae</taxon>
        <taxon>Eresoidea</taxon>
        <taxon>Eresidae</taxon>
        <taxon>Stegodyphus</taxon>
    </lineage>
</organism>
<sequence>MMSSDEPTLAYQITDDEIIGSVLNSPQQENDSDTDTDNEFDRSEKISFNEGLEHGRQLIWREQRARYNQSHIVERHSYRGGGIMVWTRMSLVGHTDLDVFYGGTLTSVRYREKILNQYVHPYVAVIGPGFLLMDDIEQPHRARVAEEDFEGHGMEKMERPSESSDLNPIEPLWDYLGRQVAALSPPPRSLDELEQGLLRVWSLLPISLTDSSIDSMKSRYRQYIAARGGHISY</sequence>
<evidence type="ECO:0000256" key="1">
    <source>
        <dbReference type="SAM" id="MobiDB-lite"/>
    </source>
</evidence>
<feature type="non-terminal residue" evidence="3">
    <location>
        <position position="233"/>
    </location>
</feature>
<dbReference type="InterPro" id="IPR036397">
    <property type="entry name" value="RNaseH_sf"/>
</dbReference>
<proteinExistence type="predicted"/>
<dbReference type="Gene3D" id="3.30.420.10">
    <property type="entry name" value="Ribonuclease H-like superfamily/Ribonuclease H"/>
    <property type="match status" value="1"/>
</dbReference>
<feature type="domain" description="Tc1-like transposase DDE" evidence="2">
    <location>
        <begin position="99"/>
        <end position="191"/>
    </location>
</feature>
<evidence type="ECO:0000313" key="4">
    <source>
        <dbReference type="Proteomes" id="UP000054359"/>
    </source>
</evidence>
<feature type="region of interest" description="Disordered" evidence="1">
    <location>
        <begin position="23"/>
        <end position="46"/>
    </location>
</feature>
<name>A0A087TBI4_STEMI</name>
<evidence type="ECO:0000259" key="2">
    <source>
        <dbReference type="Pfam" id="PF13358"/>
    </source>
</evidence>
<dbReference type="AlphaFoldDB" id="A0A087TBI4"/>
<dbReference type="EMBL" id="KK114452">
    <property type="protein sequence ID" value="KFM62473.1"/>
    <property type="molecule type" value="Genomic_DNA"/>
</dbReference>
<dbReference type="OrthoDB" id="4843387at2759"/>
<dbReference type="GO" id="GO:0003676">
    <property type="term" value="F:nucleic acid binding"/>
    <property type="evidence" value="ECO:0007669"/>
    <property type="project" value="InterPro"/>
</dbReference>
<reference evidence="3 4" key="1">
    <citation type="submission" date="2013-11" db="EMBL/GenBank/DDBJ databases">
        <title>Genome sequencing of Stegodyphus mimosarum.</title>
        <authorList>
            <person name="Bechsgaard J."/>
        </authorList>
    </citation>
    <scope>NUCLEOTIDE SEQUENCE [LARGE SCALE GENOMIC DNA]</scope>
</reference>